<dbReference type="InterPro" id="IPR036691">
    <property type="entry name" value="Endo/exonu/phosph_ase_sf"/>
</dbReference>
<protein>
    <submittedName>
        <fullName evidence="4">Metal-dependent hydrolase</fullName>
    </submittedName>
</protein>
<dbReference type="PANTHER" id="PTHR16320">
    <property type="entry name" value="SPHINGOMYELINASE FAMILY MEMBER"/>
    <property type="match status" value="1"/>
</dbReference>
<dbReference type="Proteomes" id="UP000189545">
    <property type="component" value="Chromosome"/>
</dbReference>
<dbReference type="STRING" id="225848.Sps_00327"/>
<dbReference type="SUPFAM" id="SSF56219">
    <property type="entry name" value="DNase I-like"/>
    <property type="match status" value="1"/>
</dbReference>
<accession>A0A1S6HJ43</accession>
<dbReference type="Pfam" id="PF03372">
    <property type="entry name" value="Exo_endo_phos"/>
    <property type="match status" value="1"/>
</dbReference>
<keyword evidence="2 4" id="KW-0378">Hydrolase</keyword>
<dbReference type="InterPro" id="IPR005135">
    <property type="entry name" value="Endo/exonuclease/phosphatase"/>
</dbReference>
<evidence type="ECO:0000313" key="4">
    <source>
        <dbReference type="EMBL" id="AQS35547.1"/>
    </source>
</evidence>
<gene>
    <name evidence="4" type="ORF">Sps_00327</name>
</gene>
<evidence type="ECO:0000313" key="5">
    <source>
        <dbReference type="Proteomes" id="UP000189545"/>
    </source>
</evidence>
<sequence length="444" mass="50549">MNPLEKSILALGISVLWVLPALADSDIYVTNNSNQIMSVDVIHTGSGRLEEGNEWQQHTDSLGPWETKVVLSFNRWEGVESGQDYNFETRLTNQLGESVSLHQRVEGHWYNSTMKHGASADDLDLQWQDNRDIYRYQIFSPYSGLSELSFKADNTARYDDIYYALTPGKIDEQKDDNEDLLKVMTYNIWALPVIASHIQDRLAILPEYMRGYDVLMLQEVFASGRGDFLRQLAEEYPFQTEMLNKPGVNIYDGGVILVSRFPIVNQSQYVFPDCTGTDCFADKGVNYAEVIKGGKAYHLFATHTASFDTDTARDYRQRQFRQIREFASSMNIPANEMVVYGGDFNVNKRKFEDDYANMLANLDASAPAYAGYTESTFDPRVNKFAGAPASGGENVEYLDYIVVSNEYLTKPNNTNRVLVPRTTDPRLWKNWNLSDHFPVATVLY</sequence>
<feature type="domain" description="Endonuclease/exonuclease/phosphatase" evidence="3">
    <location>
        <begin position="184"/>
        <end position="436"/>
    </location>
</feature>
<name>A0A1S6HJ43_9GAMM</name>
<dbReference type="EMBL" id="CP014782">
    <property type="protein sequence ID" value="AQS35547.1"/>
    <property type="molecule type" value="Genomic_DNA"/>
</dbReference>
<dbReference type="RefSeq" id="WP_077750895.1">
    <property type="nucleotide sequence ID" value="NZ_CP014782.1"/>
</dbReference>
<dbReference type="AlphaFoldDB" id="A0A1S6HJ43"/>
<dbReference type="KEGG" id="spsw:Sps_00327"/>
<organism evidence="4 5">
    <name type="scientific">Shewanella psychrophila</name>
    <dbReference type="NCBI Taxonomy" id="225848"/>
    <lineage>
        <taxon>Bacteria</taxon>
        <taxon>Pseudomonadati</taxon>
        <taxon>Pseudomonadota</taxon>
        <taxon>Gammaproteobacteria</taxon>
        <taxon>Alteromonadales</taxon>
        <taxon>Shewanellaceae</taxon>
        <taxon>Shewanella</taxon>
    </lineage>
</organism>
<keyword evidence="5" id="KW-1185">Reference proteome</keyword>
<dbReference type="InterPro" id="IPR038772">
    <property type="entry name" value="Sph/SMPD2-like"/>
</dbReference>
<dbReference type="GO" id="GO:0004767">
    <property type="term" value="F:sphingomyelin phosphodiesterase activity"/>
    <property type="evidence" value="ECO:0007669"/>
    <property type="project" value="InterPro"/>
</dbReference>
<dbReference type="InterPro" id="IPR017766">
    <property type="entry name" value="Sphingomyelinase/PLipase_C"/>
</dbReference>
<proteinExistence type="predicted"/>
<dbReference type="CDD" id="cd09078">
    <property type="entry name" value="nSMase"/>
    <property type="match status" value="1"/>
</dbReference>
<keyword evidence="1" id="KW-0732">Signal</keyword>
<dbReference type="OrthoDB" id="338539at2"/>
<evidence type="ECO:0000256" key="2">
    <source>
        <dbReference type="ARBA" id="ARBA00022801"/>
    </source>
</evidence>
<dbReference type="Gene3D" id="3.60.10.10">
    <property type="entry name" value="Endonuclease/exonuclease/phosphatase"/>
    <property type="match status" value="1"/>
</dbReference>
<evidence type="ECO:0000259" key="3">
    <source>
        <dbReference type="Pfam" id="PF03372"/>
    </source>
</evidence>
<reference evidence="4 5" key="1">
    <citation type="submission" date="2016-03" db="EMBL/GenBank/DDBJ databases">
        <title>Complete genome sequence of Shewanella psychrophila WP2, a deep sea bacterium isolated from west Pacific sediment.</title>
        <authorList>
            <person name="Xu G."/>
            <person name="Jian H."/>
        </authorList>
    </citation>
    <scope>NUCLEOTIDE SEQUENCE [LARGE SCALE GENOMIC DNA]</scope>
    <source>
        <strain evidence="4 5">WP2</strain>
    </source>
</reference>
<dbReference type="GO" id="GO:0005576">
    <property type="term" value="C:extracellular region"/>
    <property type="evidence" value="ECO:0007669"/>
    <property type="project" value="InterPro"/>
</dbReference>
<dbReference type="PANTHER" id="PTHR16320:SF23">
    <property type="entry name" value="SPHINGOMYELINASE C 1"/>
    <property type="match status" value="1"/>
</dbReference>
<evidence type="ECO:0000256" key="1">
    <source>
        <dbReference type="ARBA" id="ARBA00022729"/>
    </source>
</evidence>